<feature type="compositionally biased region" description="Basic and acidic residues" evidence="1">
    <location>
        <begin position="712"/>
        <end position="723"/>
    </location>
</feature>
<organism evidence="2 3">
    <name type="scientific">Babesia bigemina</name>
    <dbReference type="NCBI Taxonomy" id="5866"/>
    <lineage>
        <taxon>Eukaryota</taxon>
        <taxon>Sar</taxon>
        <taxon>Alveolata</taxon>
        <taxon>Apicomplexa</taxon>
        <taxon>Aconoidasida</taxon>
        <taxon>Piroplasmida</taxon>
        <taxon>Babesiidae</taxon>
        <taxon>Babesia</taxon>
    </lineage>
</organism>
<reference evidence="3" key="1">
    <citation type="journal article" date="2014" name="Nucleic Acids Res.">
        <title>The evolutionary dynamics of variant antigen genes in Babesia reveal a history of genomic innovation underlying host-parasite interaction.</title>
        <authorList>
            <person name="Jackson A.P."/>
            <person name="Otto T.D."/>
            <person name="Darby A."/>
            <person name="Ramaprasad A."/>
            <person name="Xia D."/>
            <person name="Echaide I.E."/>
            <person name="Farber M."/>
            <person name="Gahlot S."/>
            <person name="Gamble J."/>
            <person name="Gupta D."/>
            <person name="Gupta Y."/>
            <person name="Jackson L."/>
            <person name="Malandrin L."/>
            <person name="Malas T.B."/>
            <person name="Moussa E."/>
            <person name="Nair M."/>
            <person name="Reid A.J."/>
            <person name="Sanders M."/>
            <person name="Sharma J."/>
            <person name="Tracey A."/>
            <person name="Quail M.A."/>
            <person name="Weir W."/>
            <person name="Wastling J.M."/>
            <person name="Hall N."/>
            <person name="Willadsen P."/>
            <person name="Lingelbach K."/>
            <person name="Shiels B."/>
            <person name="Tait A."/>
            <person name="Berriman M."/>
            <person name="Allred D.R."/>
            <person name="Pain A."/>
        </authorList>
    </citation>
    <scope>NUCLEOTIDE SEQUENCE [LARGE SCALE GENOMIC DNA]</scope>
    <source>
        <strain evidence="3">Bond</strain>
    </source>
</reference>
<protein>
    <submittedName>
        <fullName evidence="2">Uncharacterized protein</fullName>
    </submittedName>
</protein>
<dbReference type="Proteomes" id="UP000033188">
    <property type="component" value="Chromosome 4"/>
</dbReference>
<feature type="region of interest" description="Disordered" evidence="1">
    <location>
        <begin position="708"/>
        <end position="735"/>
    </location>
</feature>
<dbReference type="OrthoDB" id="365211at2759"/>
<dbReference type="OMA" id="NFGDECH"/>
<sequence>MADFCRFFVAAGETGNRRTLQRLRGLLANERESFRICIQTLSHLLGVRLNELTRFDRSFVMKDDVVSIYLSGELPESVTALLADLDSDPTRKHQVALQISKLLKARLHYGLDDVVQVLDGAPAKDLYSRSIACLLRICVCALKAECDMRRGTNSATAKTQVSVVDETGTSLCEVLTRCCIILCIFGAQESNLFDDVRQVQETLLRLVPGPLALHIIAAFPVVAFDGECLFTLHNRRVFVEALAAIMPELLDHILIFNRIGAQQATRKRERRRSRDDGKGAGRKRGGASRRGASNSVSAMSPASILDATLQGIKWGTKVDAYGKRGGGRSGDGRRQLSTIHIDTEGWEFAFGNIPRVRTLSLLLEFIIRFVKISRDGKVEKQMLGWLDALVSKPSFKQTFAPIFSMGSTDNFDNILQLSRILGKDIFVSHTILSVGRPADEALDMAKAAGLELLTSNPEYARKILTFLVDGVVRRPRVAIECWCALLRPLVLPRESKEIHWPGRRKVPVALLGVIERLIGVVAKHALMQNFGDECHPDEDNVHASTARQLLVMLIALVGTKKAAPKLTHALDAAHEAMAETATVETVQVMEFGIFCLWLLNMSVNSGRNKKLLAFVKQINERTLSEAIEILEGATKTGSIRSRLEALERIKRGILASRVKQQVGNQETWFDDVHLNQPNIVKWRTYYSDCAGDMLRQLTDVVLNRLPAVVPDKPPEKPPVDDNPKPTTTGRRRGRPRVVKVTTEDRNHVTYDRMANAIANYVKRAKLLLRLHKLNLTKHVEDNVYATIVAVMARFKVPLNDCVEMFALMIDSCPPQLLYKACKSKLPRLTITLLNAISLNLDDRHAGLITAVMAGAMVSYKASSRRTKLLAALMHLIARTAAAPRLLAELLGSDAKLSRVQNFVVFVNTVKIKRAYFLEARGAMNLALIERYLQYGTAPVEVAITKFLQLQMRRLMTSRAARFSISMYTKGKRIQEKPAAKGQLSTLDTLVVSTFRVFFVVNTPPETGWLSRPQGNVNDVFHWNLLGREYYIAFSTIALLFNCFHQLTNTKFMFIVEHFIGVAARINGDTHATARRSILTDHSLLRSDAVEYFYQVYGNLARRFRLKRANKLQRTKAALHPN</sequence>
<feature type="region of interest" description="Disordered" evidence="1">
    <location>
        <begin position="265"/>
        <end position="298"/>
    </location>
</feature>
<proteinExistence type="predicted"/>
<gene>
    <name evidence="2" type="ORF">BBBOND_0401720</name>
</gene>
<evidence type="ECO:0000313" key="3">
    <source>
        <dbReference type="Proteomes" id="UP000033188"/>
    </source>
</evidence>
<evidence type="ECO:0000256" key="1">
    <source>
        <dbReference type="SAM" id="MobiDB-lite"/>
    </source>
</evidence>
<accession>A0A061DEQ3</accession>
<dbReference type="VEuPathDB" id="PiroplasmaDB:BBBOND_0401720"/>
<evidence type="ECO:0000313" key="2">
    <source>
        <dbReference type="EMBL" id="CDR97680.1"/>
    </source>
</evidence>
<dbReference type="GeneID" id="24566221"/>
<dbReference type="KEGG" id="bbig:BBBOND_0401720"/>
<name>A0A061DEQ3_BABBI</name>
<dbReference type="EMBL" id="LK391710">
    <property type="protein sequence ID" value="CDR97680.1"/>
    <property type="molecule type" value="Genomic_DNA"/>
</dbReference>
<keyword evidence="3" id="KW-1185">Reference proteome</keyword>
<dbReference type="AlphaFoldDB" id="A0A061DEQ3"/>
<dbReference type="RefSeq" id="XP_012769866.1">
    <property type="nucleotide sequence ID" value="XM_012914412.1"/>
</dbReference>